<protein>
    <submittedName>
        <fullName evidence="1">Uncharacterized protein</fullName>
    </submittedName>
</protein>
<proteinExistence type="predicted"/>
<comment type="caution">
    <text evidence="1">The sequence shown here is derived from an EMBL/GenBank/DDBJ whole genome shotgun (WGS) entry which is preliminary data.</text>
</comment>
<accession>A0ABR0J1Q6</accession>
<evidence type="ECO:0000313" key="1">
    <source>
        <dbReference type="EMBL" id="KAK5054070.1"/>
    </source>
</evidence>
<evidence type="ECO:0000313" key="2">
    <source>
        <dbReference type="Proteomes" id="UP001345691"/>
    </source>
</evidence>
<keyword evidence="2" id="KW-1185">Reference proteome</keyword>
<reference evidence="1 2" key="1">
    <citation type="submission" date="2023-08" db="EMBL/GenBank/DDBJ databases">
        <title>Black Yeasts Isolated from many extreme environments.</title>
        <authorList>
            <person name="Coleine C."/>
            <person name="Stajich J.E."/>
            <person name="Selbmann L."/>
        </authorList>
    </citation>
    <scope>NUCLEOTIDE SEQUENCE [LARGE SCALE GENOMIC DNA]</scope>
    <source>
        <strain evidence="1 2">CCFEE 6328</strain>
    </source>
</reference>
<sequence>MVVNNIRHLLDNEPLENYQNTDNPGIHLTLGITKSVAFGNPAPGASEPFTKHRDDGCLDMNIDRVWTRKGGGKDYYL</sequence>
<dbReference type="Proteomes" id="UP001345691">
    <property type="component" value="Unassembled WGS sequence"/>
</dbReference>
<gene>
    <name evidence="1" type="ORF">LTR69_009032</name>
</gene>
<dbReference type="EMBL" id="JAVRRF010000024">
    <property type="protein sequence ID" value="KAK5054070.1"/>
    <property type="molecule type" value="Genomic_DNA"/>
</dbReference>
<organism evidence="1 2">
    <name type="scientific">Exophiala sideris</name>
    <dbReference type="NCBI Taxonomy" id="1016849"/>
    <lineage>
        <taxon>Eukaryota</taxon>
        <taxon>Fungi</taxon>
        <taxon>Dikarya</taxon>
        <taxon>Ascomycota</taxon>
        <taxon>Pezizomycotina</taxon>
        <taxon>Eurotiomycetes</taxon>
        <taxon>Chaetothyriomycetidae</taxon>
        <taxon>Chaetothyriales</taxon>
        <taxon>Herpotrichiellaceae</taxon>
        <taxon>Exophiala</taxon>
    </lineage>
</organism>
<name>A0ABR0J1Q6_9EURO</name>